<dbReference type="STRING" id="583345.Mmol_1845"/>
<protein>
    <submittedName>
        <fullName evidence="2">Endonuclease</fullName>
    </submittedName>
</protein>
<dbReference type="SUPFAM" id="SSF52540">
    <property type="entry name" value="P-loop containing nucleoside triphosphate hydrolases"/>
    <property type="match status" value="1"/>
</dbReference>
<keyword evidence="3" id="KW-1185">Reference proteome</keyword>
<gene>
    <name evidence="2" type="ordered locus">Mmol_1845</name>
</gene>
<dbReference type="AlphaFoldDB" id="C6WXU9"/>
<proteinExistence type="predicted"/>
<dbReference type="HOGENOM" id="CLU_007800_1_0_4"/>
<reference evidence="2 3" key="2">
    <citation type="journal article" date="2011" name="J. Bacteriol.">
        <title>Genomes of three methylotrophs from a single niche uncover genetic and metabolic divergence of Methylophilaceae.</title>
        <authorList>
            <person name="Lapidus A."/>
            <person name="Clum A."/>
            <person name="Labutti K."/>
            <person name="Kaluzhnaya M.G."/>
            <person name="Lim S."/>
            <person name="Beck D.A."/>
            <person name="Glavina Del Rio T."/>
            <person name="Nolan M."/>
            <person name="Mavromatis K."/>
            <person name="Huntemann M."/>
            <person name="Lucas S."/>
            <person name="Lidstrom M.E."/>
            <person name="Ivanova N."/>
            <person name="Chistoserdova L."/>
        </authorList>
    </citation>
    <scope>NUCLEOTIDE SEQUENCE [LARGE SCALE GENOMIC DNA]</scope>
    <source>
        <strain evidence="3">JLW8 / ATCC BAA-1282 / DSM 17540</strain>
    </source>
</reference>
<accession>C6WXU9</accession>
<dbReference type="Proteomes" id="UP000002742">
    <property type="component" value="Chromosome"/>
</dbReference>
<keyword evidence="2" id="KW-0378">Hydrolase</keyword>
<sequence>MNNSYQRIKDFIFGNLRKQPAPIPDSLIRNEIDSVKKLINQLGLEIFAKFLADKSILQELSNSDWERMEYELETQFDVKMAEGFLIKDTSQINRDPYWWTSKAKQTCDSFYWDRYENYLNNTLNDEVIKTINKDTDVVMDNIEDPSIDTFSRYGMVVGHVQSGKTGNYSALICKAADAGYNFIVVIAGGMNNLRDQTQERLNESFVGQDMGQQVGVGIGNVNRTKLPISLTTKEKDFNKQDADKNAQGLNFDNIKAPILLVIKKNTKTLSNVIGWLEKQYKNQIAKHSMLVIDDESDYASINTKEENDPTKINERIRKLISLFKKSAYVAYTATPYANIFIDHQVGHDELGKDLFPRDFIYALDAPTNYFGARKIFLDPERKNLISIDDYLETFPQKHKKDWYVIGLPESLKDATRHFLLNIAIRYLRGQGSMHNSMLVHASRFTNVHQRLSSLVESYLSQIKREVKSYGKLPDASQQSLLISDIKKTYDIYLSKQEFEWEEVLITLTNLVSNVVVREVHQSTTVPLVYRKDMPTNAIVIGGTSLSRGYTLEGLSISYFLRNTIFYDTLMQMGRWFGYRTGYEDLCKIYLPDLSIESFGQIIEATEDLIDDFKRMSAEQMTPEQFGLAVKYHPDSGLQVTARNKQKNAKDIYFEMKLDGHSKETAWLIKNEEQSKENIELIVSTLKKINIDNKYQNKGKSFLWKNVNKSLILHLLTNFNFYDVNDELGFRTRMPIKFILKYVEDIDSYWDVALYSGEGEEFQVNEFIKINKEKRQLDPKGDHYEVLNRQVSSGSAESIVLEPEIAKSLGSKRKDIRMKMNKPLLMLHLLQNSNEFPVGNSNTFAAFGISFPGGINSGTEKTVKLKINKVYLENINDLIDEDSDD</sequence>
<dbReference type="InterPro" id="IPR027417">
    <property type="entry name" value="P-loop_NTPase"/>
</dbReference>
<organism evidence="2 3">
    <name type="scientific">Methylotenera mobilis (strain JLW8 / ATCC BAA-1282 / DSM 17540)</name>
    <dbReference type="NCBI Taxonomy" id="583345"/>
    <lineage>
        <taxon>Bacteria</taxon>
        <taxon>Pseudomonadati</taxon>
        <taxon>Pseudomonadota</taxon>
        <taxon>Betaproteobacteria</taxon>
        <taxon>Nitrosomonadales</taxon>
        <taxon>Methylophilaceae</taxon>
        <taxon>Methylotenera</taxon>
    </lineage>
</organism>
<reference evidence="3" key="1">
    <citation type="submission" date="2009-07" db="EMBL/GenBank/DDBJ databases">
        <title>Complete sequence of Methylotenera mobilis JLW8.</title>
        <authorList>
            <consortium name="US DOE Joint Genome Institute"/>
            <person name="Lucas S."/>
            <person name="Copeland A."/>
            <person name="Lapidus A."/>
            <person name="Glavina del Rio T."/>
            <person name="Tice H."/>
            <person name="Bruce D."/>
            <person name="Goodwin L."/>
            <person name="Pitluck S."/>
            <person name="LaButti K.M."/>
            <person name="Clum A."/>
            <person name="Larimer F."/>
            <person name="Land M."/>
            <person name="Hauser L."/>
            <person name="Kyrpides N."/>
            <person name="Mikhailova N."/>
            <person name="Kayluzhnaya M."/>
            <person name="Chistoserdova L."/>
        </authorList>
    </citation>
    <scope>NUCLEOTIDE SEQUENCE [LARGE SCALE GENOMIC DNA]</scope>
    <source>
        <strain evidence="3">JLW8 / ATCC BAA-1282 / DSM 17540</strain>
    </source>
</reference>
<dbReference type="Pfam" id="PF10593">
    <property type="entry name" value="Z1"/>
    <property type="match status" value="1"/>
</dbReference>
<evidence type="ECO:0000259" key="1">
    <source>
        <dbReference type="Pfam" id="PF10593"/>
    </source>
</evidence>
<dbReference type="KEGG" id="mmb:Mmol_1845"/>
<name>C6WXU9_METML</name>
<evidence type="ECO:0000313" key="2">
    <source>
        <dbReference type="EMBL" id="ACT48748.1"/>
    </source>
</evidence>
<dbReference type="InterPro" id="IPR018310">
    <property type="entry name" value="Put_endonuclease_Z1-dom"/>
</dbReference>
<dbReference type="RefSeq" id="WP_015832783.1">
    <property type="nucleotide sequence ID" value="NC_012968.1"/>
</dbReference>
<dbReference type="GO" id="GO:0004519">
    <property type="term" value="F:endonuclease activity"/>
    <property type="evidence" value="ECO:0007669"/>
    <property type="project" value="UniProtKB-KW"/>
</dbReference>
<dbReference type="REBASE" id="38090">
    <property type="entry name" value="Mmo8ORF1845P"/>
</dbReference>
<keyword evidence="2" id="KW-0255">Endonuclease</keyword>
<dbReference type="EMBL" id="CP001672">
    <property type="protein sequence ID" value="ACT48748.1"/>
    <property type="molecule type" value="Genomic_DNA"/>
</dbReference>
<dbReference type="eggNOG" id="COG1100">
    <property type="taxonomic scope" value="Bacteria"/>
</dbReference>
<evidence type="ECO:0000313" key="3">
    <source>
        <dbReference type="Proteomes" id="UP000002742"/>
    </source>
</evidence>
<keyword evidence="2" id="KW-0540">Nuclease</keyword>
<dbReference type="OrthoDB" id="436461at2"/>
<feature type="domain" description="Putative endonuclease Z1" evidence="1">
    <location>
        <begin position="410"/>
        <end position="634"/>
    </location>
</feature>